<feature type="compositionally biased region" description="Low complexity" evidence="1">
    <location>
        <begin position="59"/>
        <end position="72"/>
    </location>
</feature>
<evidence type="ECO:0000313" key="3">
    <source>
        <dbReference type="Proteomes" id="UP000290759"/>
    </source>
</evidence>
<protein>
    <submittedName>
        <fullName evidence="2">Uncharacterized protein</fullName>
    </submittedName>
</protein>
<sequence>MPTIPTALLPADTRRDLSAIAQQLRNVPRALIGDPAEVVHFLGRTARALERVRDMPIALPTLPPATTRTSAPMPALSSPPRALSALERAEAVFRSAGAVFTPTTGGSTGPLSPPVSGSPTSGSSTLPRPRVVMDRKGRGVRVEVRRAREAGQMEMPL</sequence>
<reference evidence="2 3" key="1">
    <citation type="submission" date="2018-12" db="EMBL/GenBank/DDBJ databases">
        <authorList>
            <person name="Grouzdev D.S."/>
            <person name="Krutkina M.S."/>
        </authorList>
    </citation>
    <scope>NUCLEOTIDE SEQUENCE [LARGE SCALE GENOMIC DNA]</scope>
    <source>
        <strain evidence="2 3">RmlP026</strain>
    </source>
</reference>
<dbReference type="EMBL" id="QYBB01000048">
    <property type="protein sequence ID" value="RYC29540.1"/>
    <property type="molecule type" value="Genomic_DNA"/>
</dbReference>
<reference evidence="2 3" key="2">
    <citation type="submission" date="2019-02" db="EMBL/GenBank/DDBJ databases">
        <title>'Lichenibacterium ramalinii' gen. nov. sp. nov., 'Lichenibacterium minor' gen. nov. sp. nov.</title>
        <authorList>
            <person name="Pankratov T."/>
        </authorList>
    </citation>
    <scope>NUCLEOTIDE SEQUENCE [LARGE SCALE GENOMIC DNA]</scope>
    <source>
        <strain evidence="2 3">RmlP026</strain>
    </source>
</reference>
<dbReference type="RefSeq" id="WP_129229320.1">
    <property type="nucleotide sequence ID" value="NZ_QYBB01000048.1"/>
</dbReference>
<keyword evidence="3" id="KW-1185">Reference proteome</keyword>
<comment type="caution">
    <text evidence="2">The sequence shown here is derived from an EMBL/GenBank/DDBJ whole genome shotgun (WGS) entry which is preliminary data.</text>
</comment>
<feature type="region of interest" description="Disordered" evidence="1">
    <location>
        <begin position="59"/>
        <end position="82"/>
    </location>
</feature>
<dbReference type="Proteomes" id="UP000290759">
    <property type="component" value="Unassembled WGS sequence"/>
</dbReference>
<feature type="compositionally biased region" description="Low complexity" evidence="1">
    <location>
        <begin position="114"/>
        <end position="127"/>
    </location>
</feature>
<evidence type="ECO:0000256" key="1">
    <source>
        <dbReference type="SAM" id="MobiDB-lite"/>
    </source>
</evidence>
<feature type="region of interest" description="Disordered" evidence="1">
    <location>
        <begin position="97"/>
        <end position="139"/>
    </location>
</feature>
<dbReference type="AlphaFoldDB" id="A0A4Q2U0E6"/>
<proteinExistence type="predicted"/>
<gene>
    <name evidence="2" type="ORF">D3273_23420</name>
</gene>
<organism evidence="2 3">
    <name type="scientific">Lichenibacterium minor</name>
    <dbReference type="NCBI Taxonomy" id="2316528"/>
    <lineage>
        <taxon>Bacteria</taxon>
        <taxon>Pseudomonadati</taxon>
        <taxon>Pseudomonadota</taxon>
        <taxon>Alphaproteobacteria</taxon>
        <taxon>Hyphomicrobiales</taxon>
        <taxon>Lichenihabitantaceae</taxon>
        <taxon>Lichenibacterium</taxon>
    </lineage>
</organism>
<evidence type="ECO:0000313" key="2">
    <source>
        <dbReference type="EMBL" id="RYC29540.1"/>
    </source>
</evidence>
<accession>A0A4Q2U0E6</accession>
<name>A0A4Q2U0E6_9HYPH</name>